<gene>
    <name evidence="2" type="ORF">J0A68_08500</name>
</gene>
<evidence type="ECO:0008006" key="4">
    <source>
        <dbReference type="Google" id="ProtNLM"/>
    </source>
</evidence>
<feature type="transmembrane region" description="Helical" evidence="1">
    <location>
        <begin position="198"/>
        <end position="218"/>
    </location>
</feature>
<dbReference type="Proteomes" id="UP000664317">
    <property type="component" value="Unassembled WGS sequence"/>
</dbReference>
<evidence type="ECO:0000256" key="1">
    <source>
        <dbReference type="SAM" id="Phobius"/>
    </source>
</evidence>
<reference evidence="2 3" key="1">
    <citation type="submission" date="2021-03" db="EMBL/GenBank/DDBJ databases">
        <title>novel species isolated from a fishpond in China.</title>
        <authorList>
            <person name="Lu H."/>
            <person name="Cai Z."/>
        </authorList>
    </citation>
    <scope>NUCLEOTIDE SEQUENCE [LARGE SCALE GENOMIC DNA]</scope>
    <source>
        <strain evidence="2 3">H41</strain>
    </source>
</reference>
<keyword evidence="3" id="KW-1185">Reference proteome</keyword>
<keyword evidence="1" id="KW-0812">Transmembrane</keyword>
<organism evidence="2 3">
    <name type="scientific">Algoriphagus oliviformis</name>
    <dbReference type="NCBI Taxonomy" id="2811231"/>
    <lineage>
        <taxon>Bacteria</taxon>
        <taxon>Pseudomonadati</taxon>
        <taxon>Bacteroidota</taxon>
        <taxon>Cytophagia</taxon>
        <taxon>Cytophagales</taxon>
        <taxon>Cyclobacteriaceae</taxon>
        <taxon>Algoriphagus</taxon>
    </lineage>
</organism>
<feature type="transmembrane region" description="Helical" evidence="1">
    <location>
        <begin position="137"/>
        <end position="155"/>
    </location>
</feature>
<sequence>MGNLTIKTIFRKDSAVTLAKIFLPTLAFLALVSTIAKRNDISFGYLSRDAIQTLWHEPNAEVSFYIGFLSNFGIIFWCFTAAILFISSKISKDLGKPKAQSRFLFFSGLLTLFMLIDDLFLLHDVIIPYYLYISEKFFYLFYGSSVLALLYLFRATILQTDYLLFLLAFAFMAGSVITDVLITLGIEISDTYLFEDGLKFMGIISWFVYFTKTSYAIIRPA</sequence>
<name>A0ABS3C227_9BACT</name>
<feature type="transmembrane region" description="Helical" evidence="1">
    <location>
        <begin position="106"/>
        <end position="131"/>
    </location>
</feature>
<evidence type="ECO:0000313" key="2">
    <source>
        <dbReference type="EMBL" id="MBN7810992.1"/>
    </source>
</evidence>
<keyword evidence="1" id="KW-1133">Transmembrane helix</keyword>
<protein>
    <recommendedName>
        <fullName evidence="4">Oxidase</fullName>
    </recommendedName>
</protein>
<dbReference type="RefSeq" id="WP_206577779.1">
    <property type="nucleotide sequence ID" value="NZ_JAFKCT010000003.1"/>
</dbReference>
<keyword evidence="1" id="KW-0472">Membrane</keyword>
<feature type="transmembrane region" description="Helical" evidence="1">
    <location>
        <begin position="162"/>
        <end position="186"/>
    </location>
</feature>
<evidence type="ECO:0000313" key="3">
    <source>
        <dbReference type="Proteomes" id="UP000664317"/>
    </source>
</evidence>
<accession>A0ABS3C227</accession>
<comment type="caution">
    <text evidence="2">The sequence shown here is derived from an EMBL/GenBank/DDBJ whole genome shotgun (WGS) entry which is preliminary data.</text>
</comment>
<proteinExistence type="predicted"/>
<dbReference type="EMBL" id="JAFKCT010000003">
    <property type="protein sequence ID" value="MBN7810992.1"/>
    <property type="molecule type" value="Genomic_DNA"/>
</dbReference>
<feature type="transmembrane region" description="Helical" evidence="1">
    <location>
        <begin position="62"/>
        <end position="86"/>
    </location>
</feature>